<dbReference type="PROSITE" id="PS51125">
    <property type="entry name" value="NHL"/>
    <property type="match status" value="1"/>
</dbReference>
<protein>
    <submittedName>
        <fullName evidence="4">NHL repeat-containing protein 2</fullName>
    </submittedName>
</protein>
<reference evidence="4" key="1">
    <citation type="submission" date="2021-10" db="EMBL/GenBank/DDBJ databases">
        <title>Tropical sea cucumber genome reveals ecological adaptation and Cuvierian tubules defense mechanism.</title>
        <authorList>
            <person name="Chen T."/>
        </authorList>
    </citation>
    <scope>NUCLEOTIDE SEQUENCE</scope>
    <source>
        <strain evidence="4">Nanhai2018</strain>
        <tissue evidence="4">Muscle</tissue>
    </source>
</reference>
<dbReference type="PROSITE" id="PS51352">
    <property type="entry name" value="THIOREDOXIN_2"/>
    <property type="match status" value="1"/>
</dbReference>
<dbReference type="Gene3D" id="2.120.10.30">
    <property type="entry name" value="TolB, C-terminal domain"/>
    <property type="match status" value="2"/>
</dbReference>
<accession>A0A9Q0YRD4</accession>
<dbReference type="CDD" id="cd14951">
    <property type="entry name" value="NHL-2_like"/>
    <property type="match status" value="1"/>
</dbReference>
<dbReference type="InterPro" id="IPR011042">
    <property type="entry name" value="6-blade_b-propeller_TolB-like"/>
</dbReference>
<comment type="caution">
    <text evidence="4">The sequence shown here is derived from an EMBL/GenBank/DDBJ whole genome shotgun (WGS) entry which is preliminary data.</text>
</comment>
<dbReference type="OrthoDB" id="273823at2759"/>
<name>A0A9Q0YRD4_HOLLE</name>
<evidence type="ECO:0000256" key="1">
    <source>
        <dbReference type="ARBA" id="ARBA00022737"/>
    </source>
</evidence>
<organism evidence="4 5">
    <name type="scientific">Holothuria leucospilota</name>
    <name type="common">Black long sea cucumber</name>
    <name type="synonym">Mertensiothuria leucospilota</name>
    <dbReference type="NCBI Taxonomy" id="206669"/>
    <lineage>
        <taxon>Eukaryota</taxon>
        <taxon>Metazoa</taxon>
        <taxon>Echinodermata</taxon>
        <taxon>Eleutherozoa</taxon>
        <taxon>Echinozoa</taxon>
        <taxon>Holothuroidea</taxon>
        <taxon>Aspidochirotacea</taxon>
        <taxon>Aspidochirotida</taxon>
        <taxon>Holothuriidae</taxon>
        <taxon>Holothuria</taxon>
    </lineage>
</organism>
<dbReference type="SUPFAM" id="SSF101898">
    <property type="entry name" value="NHL repeat"/>
    <property type="match status" value="1"/>
</dbReference>
<dbReference type="EMBL" id="JAIZAY010000017">
    <property type="protein sequence ID" value="KAJ8026130.1"/>
    <property type="molecule type" value="Genomic_DNA"/>
</dbReference>
<dbReference type="InterPro" id="IPR013766">
    <property type="entry name" value="Thioredoxin_domain"/>
</dbReference>
<evidence type="ECO:0000259" key="3">
    <source>
        <dbReference type="PROSITE" id="PS51352"/>
    </source>
</evidence>
<dbReference type="Pfam" id="PF01436">
    <property type="entry name" value="NHL"/>
    <property type="match status" value="1"/>
</dbReference>
<keyword evidence="1" id="KW-0677">Repeat</keyword>
<dbReference type="Proteomes" id="UP001152320">
    <property type="component" value="Chromosome 17"/>
</dbReference>
<feature type="domain" description="Thioredoxin" evidence="3">
    <location>
        <begin position="33"/>
        <end position="185"/>
    </location>
</feature>
<keyword evidence="5" id="KW-1185">Reference proteome</keyword>
<dbReference type="Gene3D" id="3.40.30.10">
    <property type="entry name" value="Glutaredoxin"/>
    <property type="match status" value="1"/>
</dbReference>
<dbReference type="InterPro" id="IPR001258">
    <property type="entry name" value="NHL_repeat"/>
</dbReference>
<dbReference type="InterPro" id="IPR045302">
    <property type="entry name" value="NHL2_NHL_rpt_dom"/>
</dbReference>
<evidence type="ECO:0000313" key="5">
    <source>
        <dbReference type="Proteomes" id="UP001152320"/>
    </source>
</evidence>
<dbReference type="SUPFAM" id="SSF52833">
    <property type="entry name" value="Thioredoxin-like"/>
    <property type="match status" value="1"/>
</dbReference>
<evidence type="ECO:0000313" key="4">
    <source>
        <dbReference type="EMBL" id="KAJ8026130.1"/>
    </source>
</evidence>
<dbReference type="InterPro" id="IPR036249">
    <property type="entry name" value="Thioredoxin-like_sf"/>
</dbReference>
<dbReference type="PANTHER" id="PTHR46388:SF2">
    <property type="entry name" value="NHL REPEAT-CONTAINING PROTEIN 2"/>
    <property type="match status" value="1"/>
</dbReference>
<dbReference type="FunFam" id="2.120.10.30:FF:000062">
    <property type="entry name" value="NHL repeat containing 2"/>
    <property type="match status" value="1"/>
</dbReference>
<dbReference type="AlphaFoldDB" id="A0A9Q0YRD4"/>
<dbReference type="InterPro" id="IPR012336">
    <property type="entry name" value="Thioredoxin-like_fold"/>
</dbReference>
<dbReference type="Pfam" id="PF13905">
    <property type="entry name" value="Thioredoxin_8"/>
    <property type="match status" value="1"/>
</dbReference>
<proteinExistence type="predicted"/>
<evidence type="ECO:0000256" key="2">
    <source>
        <dbReference type="PROSITE-ProRule" id="PRU00504"/>
    </source>
</evidence>
<gene>
    <name evidence="4" type="ORF">HOLleu_33885</name>
</gene>
<feature type="repeat" description="NHL" evidence="2">
    <location>
        <begin position="456"/>
        <end position="487"/>
    </location>
</feature>
<sequence>MLGSFAQLAFQGAKSDEERNKISLQLIEKAYKDKANSTVPEFHSELEWLNTKEALTFKSHLKGKVVVLDFFTYCCINCMHILPDLHALEEELSVEDGLVVIGVHSAKFENEKTSQNILNAVLRYDITHPVVNDYLNAMWEDLDITCWPTLMIVGPSGEQIVSLVGEGNKDAMFSVCRTAVEFYKSRNQLSQHSLPIKLYKDNLPPSVLSFPGKIAAAPSGNKLAISDSGHHRILITTCDGVVLSCIGGKEPGWKDGLFEEARFHSPQGICWSKEMDKLFVADTENHAIRVINLTEEKVSTIAGTGVMGTDKLGGATGQNQPLSSPWDVAIGTPHEDILFIAMAGTHTIWGYFLETATWQKGSEHKKDTCMNYAGTGKEENRNNSYPHRASFAQPSGLTFASEEPYSCMFVADSESSSIRSIKFKDGAVKGVVGGERDPMNLFAFGDEDGVGIDAKLQHPLGVAWNPEEKRLYVADSYNHKIKVVDPMSKSCATFAGSGTPGKADSKDLSLAWFNEPGGLSVAPGGKEIFIADTNNHAIRVLDLVKKSVKELPIVFSNTGSTTEVDSKSTVTSIASKRAVTIDVPAVEASQASTLAVTLNIRLPPGHKLTEDAPSCYQAYLSEQGMELKELTRVTSLDPSLSFPVSIATVLASSPENPTIRVEAVIYYCSNAGVCLMKSLVYLIPLKVSSESKSTIELSLGYSLEA</sequence>
<dbReference type="PANTHER" id="PTHR46388">
    <property type="entry name" value="NHL REPEAT-CONTAINING PROTEIN 2"/>
    <property type="match status" value="1"/>
</dbReference>